<evidence type="ECO:0000313" key="9">
    <source>
        <dbReference type="EMBL" id="STF44439.1"/>
    </source>
</evidence>
<dbReference type="SUPFAM" id="SSF48452">
    <property type="entry name" value="TPR-like"/>
    <property type="match status" value="1"/>
</dbReference>
<feature type="repeat" description="TPR" evidence="8">
    <location>
        <begin position="68"/>
        <end position="101"/>
    </location>
</feature>
<evidence type="ECO:0000256" key="1">
    <source>
        <dbReference type="ARBA" id="ARBA00004167"/>
    </source>
</evidence>
<dbReference type="AlphaFoldDB" id="A0A376LJK8"/>
<dbReference type="GO" id="GO:0030150">
    <property type="term" value="P:protein import into mitochondrial matrix"/>
    <property type="evidence" value="ECO:0007669"/>
    <property type="project" value="TreeGrafter"/>
</dbReference>
<keyword evidence="2" id="KW-0812">Transmembrane</keyword>
<organism evidence="9 10">
    <name type="scientific">Escherichia coli</name>
    <dbReference type="NCBI Taxonomy" id="562"/>
    <lineage>
        <taxon>Bacteria</taxon>
        <taxon>Pseudomonadati</taxon>
        <taxon>Pseudomonadota</taxon>
        <taxon>Gammaproteobacteria</taxon>
        <taxon>Enterobacterales</taxon>
        <taxon>Enterobacteriaceae</taxon>
        <taxon>Escherichia</taxon>
    </lineage>
</organism>
<evidence type="ECO:0000256" key="4">
    <source>
        <dbReference type="ARBA" id="ARBA00022803"/>
    </source>
</evidence>
<keyword evidence="6" id="KW-0472">Membrane</keyword>
<dbReference type="InterPro" id="IPR011990">
    <property type="entry name" value="TPR-like_helical_dom_sf"/>
</dbReference>
<dbReference type="EMBL" id="UGAB01000002">
    <property type="protein sequence ID" value="STF44439.1"/>
    <property type="molecule type" value="Genomic_DNA"/>
</dbReference>
<accession>A0A376LJK8</accession>
<dbReference type="PANTHER" id="PTHR46208:SF1">
    <property type="entry name" value="MITOCHONDRIAL IMPORT RECEPTOR SUBUNIT TOM70"/>
    <property type="match status" value="1"/>
</dbReference>
<keyword evidence="9" id="KW-0675">Receptor</keyword>
<dbReference type="PROSITE" id="PS50005">
    <property type="entry name" value="TPR"/>
    <property type="match status" value="1"/>
</dbReference>
<dbReference type="Gene3D" id="1.25.40.10">
    <property type="entry name" value="Tetratricopeptide repeat domain"/>
    <property type="match status" value="1"/>
</dbReference>
<name>A0A376LJK8_ECOLX</name>
<dbReference type="Pfam" id="PF14559">
    <property type="entry name" value="TPR_19"/>
    <property type="match status" value="1"/>
</dbReference>
<evidence type="ECO:0000256" key="5">
    <source>
        <dbReference type="ARBA" id="ARBA00022989"/>
    </source>
</evidence>
<dbReference type="GO" id="GO:0016020">
    <property type="term" value="C:membrane"/>
    <property type="evidence" value="ECO:0007669"/>
    <property type="project" value="UniProtKB-SubCell"/>
</dbReference>
<reference evidence="9 10" key="1">
    <citation type="submission" date="2018-06" db="EMBL/GenBank/DDBJ databases">
        <authorList>
            <consortium name="Pathogen Informatics"/>
            <person name="Doyle S."/>
        </authorList>
    </citation>
    <scope>NUCLEOTIDE SEQUENCE [LARGE SCALE GENOMIC DNA]</scope>
    <source>
        <strain evidence="9 10">NCTC7928</strain>
    </source>
</reference>
<evidence type="ECO:0000313" key="10">
    <source>
        <dbReference type="Proteomes" id="UP000254877"/>
    </source>
</evidence>
<comment type="subcellular location">
    <subcellularLocation>
        <location evidence="1">Membrane</location>
        <topology evidence="1">Single-pass membrane protein</topology>
    </subcellularLocation>
</comment>
<dbReference type="Proteomes" id="UP000254877">
    <property type="component" value="Unassembled WGS sequence"/>
</dbReference>
<keyword evidence="5" id="KW-1133">Transmembrane helix</keyword>
<dbReference type="InterPro" id="IPR019734">
    <property type="entry name" value="TPR_rpt"/>
</dbReference>
<proteinExistence type="inferred from homology"/>
<dbReference type="GO" id="GO:0008320">
    <property type="term" value="F:protein transmembrane transporter activity"/>
    <property type="evidence" value="ECO:0007669"/>
    <property type="project" value="TreeGrafter"/>
</dbReference>
<evidence type="ECO:0000256" key="7">
    <source>
        <dbReference type="ARBA" id="ARBA00038030"/>
    </source>
</evidence>
<comment type="similarity">
    <text evidence="7">Belongs to the Tom70 family.</text>
</comment>
<sequence>MRILLAAANTAQAAGNGAARDRWLQQAEQRGLGNNALYRWLHAQRYIPGQPELALNDLTRSINIAPSANAYVARATIYRQRHNVPAAVSDLRAALELEPNNSNTQAALGYALWDSGDIAQSRKMLEQAHKGLPDDPALIRQLALREPASG</sequence>
<dbReference type="GO" id="GO:0030943">
    <property type="term" value="F:mitochondrion targeting sequence binding"/>
    <property type="evidence" value="ECO:0007669"/>
    <property type="project" value="TreeGrafter"/>
</dbReference>
<keyword evidence="3" id="KW-0677">Repeat</keyword>
<evidence type="ECO:0000256" key="8">
    <source>
        <dbReference type="PROSITE-ProRule" id="PRU00339"/>
    </source>
</evidence>
<evidence type="ECO:0000256" key="6">
    <source>
        <dbReference type="ARBA" id="ARBA00023136"/>
    </source>
</evidence>
<gene>
    <name evidence="9" type="primary">nfrA_3</name>
    <name evidence="9" type="ORF">NCTC7928_05169</name>
</gene>
<protein>
    <submittedName>
        <fullName evidence="9">Bacteriophage N4 receptor, outer membrane subunit</fullName>
    </submittedName>
</protein>
<dbReference type="PANTHER" id="PTHR46208">
    <property type="entry name" value="MITOCHONDRIAL IMPORT RECEPTOR SUBUNIT TOM70"/>
    <property type="match status" value="1"/>
</dbReference>
<dbReference type="SMART" id="SM00028">
    <property type="entry name" value="TPR"/>
    <property type="match status" value="2"/>
</dbReference>
<evidence type="ECO:0000256" key="2">
    <source>
        <dbReference type="ARBA" id="ARBA00022692"/>
    </source>
</evidence>
<keyword evidence="4 8" id="KW-0802">TPR repeat</keyword>
<evidence type="ECO:0000256" key="3">
    <source>
        <dbReference type="ARBA" id="ARBA00022737"/>
    </source>
</evidence>